<dbReference type="InterPro" id="IPR027417">
    <property type="entry name" value="P-loop_NTPase"/>
</dbReference>
<evidence type="ECO:0000256" key="8">
    <source>
        <dbReference type="PIRSR" id="PIRSR006809-2"/>
    </source>
</evidence>
<dbReference type="Pfam" id="PF16360">
    <property type="entry name" value="GTP-bdg_M"/>
    <property type="match status" value="1"/>
</dbReference>
<evidence type="ECO:0000313" key="10">
    <source>
        <dbReference type="EMBL" id="CUN95899.1"/>
    </source>
</evidence>
<feature type="binding site" evidence="7">
    <location>
        <begin position="232"/>
        <end position="236"/>
    </location>
    <ligand>
        <name>GTP</name>
        <dbReference type="ChEBI" id="CHEBI:37565"/>
    </ligand>
</feature>
<feature type="binding site" evidence="8">
    <location>
        <position position="234"/>
    </location>
    <ligand>
        <name>Mg(2+)</name>
        <dbReference type="ChEBI" id="CHEBI:18420"/>
    </ligand>
</feature>
<keyword evidence="1 6" id="KW-0963">Cytoplasm</keyword>
<feature type="binding site" evidence="8">
    <location>
        <position position="214"/>
    </location>
    <ligand>
        <name>Mg(2+)</name>
        <dbReference type="ChEBI" id="CHEBI:18420"/>
    </ligand>
</feature>
<keyword evidence="2 8" id="KW-0479">Metal-binding</keyword>
<reference evidence="11 13" key="2">
    <citation type="submission" date="2018-08" db="EMBL/GenBank/DDBJ databases">
        <title>A genome reference for cultivated species of the human gut microbiota.</title>
        <authorList>
            <person name="Zou Y."/>
            <person name="Xue W."/>
            <person name="Luo G."/>
        </authorList>
    </citation>
    <scope>NUCLEOTIDE SEQUENCE [LARGE SCALE GENOMIC DNA]</scope>
    <source>
        <strain evidence="11 13">AM27-32LB</strain>
    </source>
</reference>
<dbReference type="PIRSF" id="PIRSF006809">
    <property type="entry name" value="GTP-binding_hflX_prd"/>
    <property type="match status" value="1"/>
</dbReference>
<evidence type="ECO:0000256" key="2">
    <source>
        <dbReference type="ARBA" id="ARBA00022723"/>
    </source>
</evidence>
<dbReference type="EMBL" id="QSKO01000001">
    <property type="protein sequence ID" value="RHE78520.1"/>
    <property type="molecule type" value="Genomic_DNA"/>
</dbReference>
<feature type="binding site" evidence="7">
    <location>
        <begin position="342"/>
        <end position="344"/>
    </location>
    <ligand>
        <name>GTP</name>
        <dbReference type="ChEBI" id="CHEBI:37565"/>
    </ligand>
</feature>
<dbReference type="InterPro" id="IPR032305">
    <property type="entry name" value="GTP-bd_M"/>
</dbReference>
<dbReference type="PANTHER" id="PTHR10229:SF0">
    <property type="entry name" value="GTP-BINDING PROTEIN 6-RELATED"/>
    <property type="match status" value="1"/>
</dbReference>
<dbReference type="Gene3D" id="3.40.50.11060">
    <property type="entry name" value="GTPase HflX, N-terminal domain"/>
    <property type="match status" value="1"/>
</dbReference>
<sequence>MQFYDFKEIEERVILIGVQTEQDEDVAASLDELEELAATAGAVTVGKVIQNREAVHPGTYIGKGKIEEVAALLAAYDANGVICDDELSPAQMNNLERELGCKVMDRTLLILDIFAGRATTSEGKIQVELAQLRYRSARLVGLRESLSRLGGGIGTRGPGEKKLETDRRLIRTRISALKAELAQVEKHRELIRGKRTRGNLKTAAIVGYTNAGKSTLLNTLTGAGILAEDKLFATLDPTTRVLELKDGQQILLTDTVGFIRKLPHHLVEAFKSTLEEAKYADYIIHVVDASNPQAELQMHTVYETLRELGATGKKIITLLNKQDQVQGEALRDFRADYTVKCSARTGEGLEELKDVLAKLLAESQIYLEELYTYKEAGKIQIIREYGSLLSEEYREDGIFVKARVPAEIFVSVMPKSRK</sequence>
<gene>
    <name evidence="6 10" type="primary">hflX</name>
    <name evidence="11" type="ORF">DW723_00650</name>
    <name evidence="10" type="ORF">ERS852394_01227</name>
</gene>
<dbReference type="GO" id="GO:0005737">
    <property type="term" value="C:cytoplasm"/>
    <property type="evidence" value="ECO:0007669"/>
    <property type="project" value="UniProtKB-SubCell"/>
</dbReference>
<dbReference type="Pfam" id="PF13167">
    <property type="entry name" value="GTP-bdg_N"/>
    <property type="match status" value="1"/>
</dbReference>
<dbReference type="Gene3D" id="6.10.250.2860">
    <property type="match status" value="1"/>
</dbReference>
<dbReference type="InterPro" id="IPR042108">
    <property type="entry name" value="GTPase_HflX_N_sf"/>
</dbReference>
<dbReference type="GO" id="GO:0043022">
    <property type="term" value="F:ribosome binding"/>
    <property type="evidence" value="ECO:0007669"/>
    <property type="project" value="TreeGrafter"/>
</dbReference>
<dbReference type="Pfam" id="PF01926">
    <property type="entry name" value="MMR_HSR1"/>
    <property type="match status" value="1"/>
</dbReference>
<evidence type="ECO:0000256" key="5">
    <source>
        <dbReference type="ARBA" id="ARBA00023134"/>
    </source>
</evidence>
<comment type="function">
    <text evidence="6">GTPase that associates with the 50S ribosomal subunit and may have a role during protein synthesis or ribosome biogenesis.</text>
</comment>
<dbReference type="GO" id="GO:0003924">
    <property type="term" value="F:GTPase activity"/>
    <property type="evidence" value="ECO:0007669"/>
    <property type="project" value="UniProtKB-UniRule"/>
</dbReference>
<evidence type="ECO:0000256" key="7">
    <source>
        <dbReference type="PIRSR" id="PIRSR006809-1"/>
    </source>
</evidence>
<feature type="binding site" evidence="7">
    <location>
        <begin position="254"/>
        <end position="257"/>
    </location>
    <ligand>
        <name>GTP</name>
        <dbReference type="ChEBI" id="CHEBI:37565"/>
    </ligand>
</feature>
<dbReference type="Proteomes" id="UP000283928">
    <property type="component" value="Unassembled WGS sequence"/>
</dbReference>
<comment type="subunit">
    <text evidence="6">Monomer. Associates with the 50S ribosomal subunit.</text>
</comment>
<dbReference type="SUPFAM" id="SSF52540">
    <property type="entry name" value="P-loop containing nucleoside triphosphate hydrolases"/>
    <property type="match status" value="1"/>
</dbReference>
<dbReference type="GO" id="GO:0005525">
    <property type="term" value="F:GTP binding"/>
    <property type="evidence" value="ECO:0007669"/>
    <property type="project" value="UniProtKB-UniRule"/>
</dbReference>
<dbReference type="EMBL" id="CYZD01000004">
    <property type="protein sequence ID" value="CUN95899.1"/>
    <property type="molecule type" value="Genomic_DNA"/>
</dbReference>
<keyword evidence="5 6" id="KW-0342">GTP-binding</keyword>
<evidence type="ECO:0000259" key="9">
    <source>
        <dbReference type="PROSITE" id="PS51705"/>
    </source>
</evidence>
<comment type="subcellular location">
    <subcellularLocation>
        <location evidence="6">Cytoplasm</location>
    </subcellularLocation>
    <text evidence="6">May associate with membranes.</text>
</comment>
<name>A0A174B6S0_9FIRM</name>
<dbReference type="FunFam" id="3.40.50.11060:FF:000001">
    <property type="entry name" value="GTPase HflX"/>
    <property type="match status" value="1"/>
</dbReference>
<dbReference type="Proteomes" id="UP000095409">
    <property type="component" value="Unassembled WGS sequence"/>
</dbReference>
<evidence type="ECO:0000313" key="11">
    <source>
        <dbReference type="EMBL" id="RHE78520.1"/>
    </source>
</evidence>
<comment type="similarity">
    <text evidence="6">Belongs to the TRAFAC class OBG-HflX-like GTPase superfamily. HflX GTPase family.</text>
</comment>
<dbReference type="Gene3D" id="3.40.50.300">
    <property type="entry name" value="P-loop containing nucleotide triphosphate hydrolases"/>
    <property type="match status" value="1"/>
</dbReference>
<evidence type="ECO:0000256" key="4">
    <source>
        <dbReference type="ARBA" id="ARBA00022842"/>
    </source>
</evidence>
<dbReference type="AlphaFoldDB" id="A0A174B6S0"/>
<evidence type="ECO:0000256" key="6">
    <source>
        <dbReference type="HAMAP-Rule" id="MF_00900"/>
    </source>
</evidence>
<dbReference type="PRINTS" id="PR00326">
    <property type="entry name" value="GTP1OBG"/>
</dbReference>
<keyword evidence="3 6" id="KW-0547">Nucleotide-binding</keyword>
<feature type="domain" description="Hflx-type G" evidence="9">
    <location>
        <begin position="201"/>
        <end position="364"/>
    </location>
</feature>
<dbReference type="CDD" id="cd01878">
    <property type="entry name" value="HflX"/>
    <property type="match status" value="1"/>
</dbReference>
<dbReference type="GO" id="GO:0046872">
    <property type="term" value="F:metal ion binding"/>
    <property type="evidence" value="ECO:0007669"/>
    <property type="project" value="UniProtKB-KW"/>
</dbReference>
<protein>
    <recommendedName>
        <fullName evidence="6">GTPase HflX</fullName>
    </recommendedName>
    <alternativeName>
        <fullName evidence="6">GTP-binding protein HflX</fullName>
    </alternativeName>
</protein>
<accession>A0A174B6S0</accession>
<evidence type="ECO:0000256" key="3">
    <source>
        <dbReference type="ARBA" id="ARBA00022741"/>
    </source>
</evidence>
<feature type="binding site" evidence="7">
    <location>
        <begin position="320"/>
        <end position="323"/>
    </location>
    <ligand>
        <name>GTP</name>
        <dbReference type="ChEBI" id="CHEBI:37565"/>
    </ligand>
</feature>
<dbReference type="InterPro" id="IPR016496">
    <property type="entry name" value="GTPase_HflX"/>
</dbReference>
<dbReference type="InterPro" id="IPR025121">
    <property type="entry name" value="GTPase_HflX_N"/>
</dbReference>
<comment type="cofactor">
    <cofactor evidence="8">
        <name>Mg(2+)</name>
        <dbReference type="ChEBI" id="CHEBI:18420"/>
    </cofactor>
</comment>
<keyword evidence="4 8" id="KW-0460">Magnesium</keyword>
<evidence type="ECO:0000256" key="1">
    <source>
        <dbReference type="ARBA" id="ARBA00022490"/>
    </source>
</evidence>
<dbReference type="InterPro" id="IPR030394">
    <property type="entry name" value="G_HFLX_dom"/>
</dbReference>
<reference evidence="10 12" key="1">
    <citation type="submission" date="2015-09" db="EMBL/GenBank/DDBJ databases">
        <authorList>
            <consortium name="Pathogen Informatics"/>
        </authorList>
    </citation>
    <scope>NUCLEOTIDE SEQUENCE [LARGE SCALE GENOMIC DNA]</scope>
    <source>
        <strain evidence="10 12">2789STDY5608837</strain>
    </source>
</reference>
<dbReference type="RefSeq" id="WP_022389098.1">
    <property type="nucleotide sequence ID" value="NZ_CYZD01000004.1"/>
</dbReference>
<evidence type="ECO:0000313" key="12">
    <source>
        <dbReference type="Proteomes" id="UP000095409"/>
    </source>
</evidence>
<evidence type="ECO:0000313" key="13">
    <source>
        <dbReference type="Proteomes" id="UP000283928"/>
    </source>
</evidence>
<dbReference type="PANTHER" id="PTHR10229">
    <property type="entry name" value="GTP-BINDING PROTEIN HFLX"/>
    <property type="match status" value="1"/>
</dbReference>
<dbReference type="NCBIfam" id="TIGR03156">
    <property type="entry name" value="GTP_HflX"/>
    <property type="match status" value="1"/>
</dbReference>
<dbReference type="HAMAP" id="MF_00900">
    <property type="entry name" value="GTPase_HflX"/>
    <property type="match status" value="1"/>
</dbReference>
<organism evidence="10 12">
    <name type="scientific">Blautia obeum</name>
    <dbReference type="NCBI Taxonomy" id="40520"/>
    <lineage>
        <taxon>Bacteria</taxon>
        <taxon>Bacillati</taxon>
        <taxon>Bacillota</taxon>
        <taxon>Clostridia</taxon>
        <taxon>Lachnospirales</taxon>
        <taxon>Lachnospiraceae</taxon>
        <taxon>Blautia</taxon>
    </lineage>
</organism>
<dbReference type="PROSITE" id="PS51705">
    <property type="entry name" value="G_HFLX"/>
    <property type="match status" value="1"/>
</dbReference>
<feature type="binding site" evidence="7">
    <location>
        <begin position="207"/>
        <end position="214"/>
    </location>
    <ligand>
        <name>GTP</name>
        <dbReference type="ChEBI" id="CHEBI:37565"/>
    </ligand>
</feature>
<dbReference type="InterPro" id="IPR006073">
    <property type="entry name" value="GTP-bd"/>
</dbReference>
<proteinExistence type="inferred from homology"/>